<comment type="caution">
    <text evidence="1">The sequence shown here is derived from an EMBL/GenBank/DDBJ whole genome shotgun (WGS) entry which is preliminary data.</text>
</comment>
<dbReference type="RefSeq" id="WP_057504975.1">
    <property type="nucleotide sequence ID" value="NZ_LDJG01000001.1"/>
</dbReference>
<name>A0ABR5NPI9_9GAMM</name>
<organism evidence="1 2">
    <name type="scientific">Stenotrophomonas nitritireducens</name>
    <dbReference type="NCBI Taxonomy" id="83617"/>
    <lineage>
        <taxon>Bacteria</taxon>
        <taxon>Pseudomonadati</taxon>
        <taxon>Pseudomonadota</taxon>
        <taxon>Gammaproteobacteria</taxon>
        <taxon>Lysobacterales</taxon>
        <taxon>Lysobacteraceae</taxon>
        <taxon>Stenotrophomonas</taxon>
    </lineage>
</organism>
<dbReference type="EMBL" id="LDJG01000001">
    <property type="protein sequence ID" value="KRG60872.1"/>
    <property type="molecule type" value="Genomic_DNA"/>
</dbReference>
<evidence type="ECO:0000313" key="2">
    <source>
        <dbReference type="Proteomes" id="UP000050902"/>
    </source>
</evidence>
<proteinExistence type="predicted"/>
<dbReference type="Proteomes" id="UP000050902">
    <property type="component" value="Unassembled WGS sequence"/>
</dbReference>
<keyword evidence="2" id="KW-1185">Reference proteome</keyword>
<reference evidence="1 2" key="1">
    <citation type="submission" date="2015-05" db="EMBL/GenBank/DDBJ databases">
        <title>Genome sequencing and analysis of members of genus Stenotrophomonas.</title>
        <authorList>
            <person name="Patil P.P."/>
            <person name="Midha S."/>
            <person name="Patil P.B."/>
        </authorList>
    </citation>
    <scope>NUCLEOTIDE SEQUENCE [LARGE SCALE GENOMIC DNA]</scope>
    <source>
        <strain evidence="1 2">DSM 12575</strain>
    </source>
</reference>
<accession>A0ABR5NPI9</accession>
<evidence type="ECO:0000313" key="1">
    <source>
        <dbReference type="EMBL" id="KRG60872.1"/>
    </source>
</evidence>
<gene>
    <name evidence="1" type="ORF">ABB22_00185</name>
</gene>
<sequence length="126" mass="14532">MTPQKAREAASLVSYLLVTDAEKFMREFFPQGLEPRPQQSDFNNEDLHTYDMTCGMLGSLKATLHEVDDGTPEFMDYKRLLWWCDKVLEGETSFPSQHAAQCNDAWARWARVRGIKRGIYRGGRRG</sequence>
<protein>
    <submittedName>
        <fullName evidence="1">Uncharacterized protein</fullName>
    </submittedName>
</protein>